<evidence type="ECO:0000313" key="2">
    <source>
        <dbReference type="Proteomes" id="UP000054886"/>
    </source>
</evidence>
<keyword evidence="1" id="KW-0689">Ribosomal protein</keyword>
<dbReference type="EMBL" id="LLZZ01000114">
    <property type="protein sequence ID" value="KTB05170.1"/>
    <property type="molecule type" value="Genomic_DNA"/>
</dbReference>
<dbReference type="VEuPathDB" id="FungiDB:GWK60_I04367"/>
<sequence length="344" mass="39662">MFRPAASGKSSSLLQGNICCYQQVRNLSRRRLAYPFYPFKRLGRQHPKKHDTNLKYAMRQFLGPKNYKGEYVMNTYFAVPNNHVPNYIKPDIERGQALRDPNTGKRLTERYDGALVDAPHNKRLEDVSERRQLQPFPSNPHCKTNYMVSEELKAQIYNDIETNGLSTQQVSHNYGLKIPRVEAIVKLMKVEKKWEKLNRISPDLKVMSETLYKMFPLFVPEVPANRENLSEIPVPQKALSSRFLTIAESQPFGPVDAAKVLELEPAVKTLEKLSTIGEHSEGHIEKKEHKKKVVYGELKEGERSVLKFTHAKVGEVGHRYGRVLRDNKKDRKIGFNELGQMVYI</sequence>
<dbReference type="OrthoDB" id="10052321at2759"/>
<dbReference type="GO" id="GO:0032543">
    <property type="term" value="P:mitochondrial translation"/>
    <property type="evidence" value="ECO:0007669"/>
    <property type="project" value="TreeGrafter"/>
</dbReference>
<comment type="caution">
    <text evidence="1">The sequence shown here is derived from an EMBL/GenBank/DDBJ whole genome shotgun (WGS) entry which is preliminary data.</text>
</comment>
<dbReference type="PANTHER" id="PTHR28158">
    <property type="entry name" value="37S RIBOSOMAL PROTEIN S35, MITOCHONDRIAL"/>
    <property type="match status" value="1"/>
</dbReference>
<dbReference type="VEuPathDB" id="FungiDB:GVI51_I08723"/>
<dbReference type="OMA" id="KYAMRQF"/>
<gene>
    <name evidence="1" type="ORF">AO440_002717</name>
</gene>
<dbReference type="VEuPathDB" id="FungiDB:CAGL0I08877g"/>
<dbReference type="AlphaFoldDB" id="A0A0W0E086"/>
<dbReference type="PhylomeDB" id="A0A0W0E086"/>
<name>A0A0W0E086_CANGB</name>
<evidence type="ECO:0000313" key="1">
    <source>
        <dbReference type="EMBL" id="KTB05170.1"/>
    </source>
</evidence>
<dbReference type="GO" id="GO:0003735">
    <property type="term" value="F:structural constituent of ribosome"/>
    <property type="evidence" value="ECO:0007669"/>
    <property type="project" value="EnsemblFungi"/>
</dbReference>
<dbReference type="GO" id="GO:0005763">
    <property type="term" value="C:mitochondrial small ribosomal subunit"/>
    <property type="evidence" value="ECO:0007669"/>
    <property type="project" value="EnsemblFungi"/>
</dbReference>
<dbReference type="Proteomes" id="UP000054886">
    <property type="component" value="Unassembled WGS sequence"/>
</dbReference>
<protein>
    <submittedName>
        <fullName evidence="1">37S ribosomal protein S35, mitochondrial</fullName>
    </submittedName>
</protein>
<dbReference type="InterPro" id="IPR021036">
    <property type="entry name" value="Ribosomal_mS45"/>
</dbReference>
<dbReference type="Pfam" id="PF12298">
    <property type="entry name" value="Bot1p"/>
    <property type="match status" value="1"/>
</dbReference>
<keyword evidence="1" id="KW-0687">Ribonucleoprotein</keyword>
<accession>A0A0W0E086</accession>
<reference evidence="1 2" key="1">
    <citation type="submission" date="2015-10" db="EMBL/GenBank/DDBJ databases">
        <title>Draft genomes sequences of Candida glabrata isolates 1A, 1B, 2A, 2B, 3A and 3B.</title>
        <authorList>
            <person name="Haavelsrud O.E."/>
            <person name="Gaustad P."/>
        </authorList>
    </citation>
    <scope>NUCLEOTIDE SEQUENCE [LARGE SCALE GENOMIC DNA]</scope>
    <source>
        <strain evidence="1">910700640</strain>
    </source>
</reference>
<dbReference type="VEuPathDB" id="FungiDB:B1J91_I08877g"/>
<organism evidence="1 2">
    <name type="scientific">Candida glabrata</name>
    <name type="common">Yeast</name>
    <name type="synonym">Torulopsis glabrata</name>
    <dbReference type="NCBI Taxonomy" id="5478"/>
    <lineage>
        <taxon>Eukaryota</taxon>
        <taxon>Fungi</taxon>
        <taxon>Dikarya</taxon>
        <taxon>Ascomycota</taxon>
        <taxon>Saccharomycotina</taxon>
        <taxon>Saccharomycetes</taxon>
        <taxon>Saccharomycetales</taxon>
        <taxon>Saccharomycetaceae</taxon>
        <taxon>Nakaseomyces</taxon>
    </lineage>
</organism>
<dbReference type="PANTHER" id="PTHR28158:SF1">
    <property type="entry name" value="SMALL RIBOSOMAL SUBUNIT PROTEIN MS45"/>
    <property type="match status" value="1"/>
</dbReference>
<proteinExistence type="predicted"/>